<accession>A0A0E9N8J9</accession>
<keyword evidence="7" id="KW-0998">Cell outer membrane</keyword>
<comment type="similarity">
    <text evidence="2">Belongs to the outer membrane factor (OMF) (TC 1.B.17) family.</text>
</comment>
<comment type="subcellular location">
    <subcellularLocation>
        <location evidence="1">Cell outer membrane</location>
    </subcellularLocation>
</comment>
<evidence type="ECO:0000256" key="2">
    <source>
        <dbReference type="ARBA" id="ARBA00007613"/>
    </source>
</evidence>
<keyword evidence="6" id="KW-0472">Membrane</keyword>
<dbReference type="SUPFAM" id="SSF56954">
    <property type="entry name" value="Outer membrane efflux proteins (OEP)"/>
    <property type="match status" value="1"/>
</dbReference>
<evidence type="ECO:0000256" key="1">
    <source>
        <dbReference type="ARBA" id="ARBA00004442"/>
    </source>
</evidence>
<dbReference type="PANTHER" id="PTHR30026:SF20">
    <property type="entry name" value="OUTER MEMBRANE PROTEIN TOLC"/>
    <property type="match status" value="1"/>
</dbReference>
<dbReference type="PANTHER" id="PTHR30026">
    <property type="entry name" value="OUTER MEMBRANE PROTEIN TOLC"/>
    <property type="match status" value="1"/>
</dbReference>
<dbReference type="AlphaFoldDB" id="A0A0E9N8J9"/>
<evidence type="ECO:0000313" key="8">
    <source>
        <dbReference type="EMBL" id="GAO45720.1"/>
    </source>
</evidence>
<comment type="caution">
    <text evidence="8">The sequence shown here is derived from an EMBL/GenBank/DDBJ whole genome shotgun (WGS) entry which is preliminary data.</text>
</comment>
<gene>
    <name evidence="8" type="ORF">FPE01S_08_00400</name>
</gene>
<dbReference type="InterPro" id="IPR051906">
    <property type="entry name" value="TolC-like"/>
</dbReference>
<dbReference type="EMBL" id="BBWV01000008">
    <property type="protein sequence ID" value="GAO45720.1"/>
    <property type="molecule type" value="Genomic_DNA"/>
</dbReference>
<dbReference type="InterPro" id="IPR003423">
    <property type="entry name" value="OMP_efflux"/>
</dbReference>
<evidence type="ECO:0000256" key="7">
    <source>
        <dbReference type="ARBA" id="ARBA00023237"/>
    </source>
</evidence>
<keyword evidence="4" id="KW-1134">Transmembrane beta strand</keyword>
<organism evidence="8 9">
    <name type="scientific">Flavihumibacter petaseus NBRC 106054</name>
    <dbReference type="NCBI Taxonomy" id="1220578"/>
    <lineage>
        <taxon>Bacteria</taxon>
        <taxon>Pseudomonadati</taxon>
        <taxon>Bacteroidota</taxon>
        <taxon>Chitinophagia</taxon>
        <taxon>Chitinophagales</taxon>
        <taxon>Chitinophagaceae</taxon>
        <taxon>Flavihumibacter</taxon>
    </lineage>
</organism>
<keyword evidence="5" id="KW-0812">Transmembrane</keyword>
<evidence type="ECO:0000256" key="4">
    <source>
        <dbReference type="ARBA" id="ARBA00022452"/>
    </source>
</evidence>
<keyword evidence="3" id="KW-0813">Transport</keyword>
<dbReference type="Pfam" id="PF02321">
    <property type="entry name" value="OEP"/>
    <property type="match status" value="2"/>
</dbReference>
<reference evidence="8 9" key="1">
    <citation type="submission" date="2015-04" db="EMBL/GenBank/DDBJ databases">
        <title>Whole genome shotgun sequence of Flavihumibacter petaseus NBRC 106054.</title>
        <authorList>
            <person name="Miyazawa S."/>
            <person name="Hosoyama A."/>
            <person name="Hashimoto M."/>
            <person name="Noguchi M."/>
            <person name="Tsuchikane K."/>
            <person name="Ohji S."/>
            <person name="Yamazoe A."/>
            <person name="Ichikawa N."/>
            <person name="Kimura A."/>
            <person name="Fujita N."/>
        </authorList>
    </citation>
    <scope>NUCLEOTIDE SEQUENCE [LARGE SCALE GENOMIC DNA]</scope>
    <source>
        <strain evidence="8 9">NBRC 106054</strain>
    </source>
</reference>
<evidence type="ECO:0000256" key="6">
    <source>
        <dbReference type="ARBA" id="ARBA00023136"/>
    </source>
</evidence>
<evidence type="ECO:0000256" key="5">
    <source>
        <dbReference type="ARBA" id="ARBA00022692"/>
    </source>
</evidence>
<dbReference type="GO" id="GO:0015288">
    <property type="term" value="F:porin activity"/>
    <property type="evidence" value="ECO:0007669"/>
    <property type="project" value="TreeGrafter"/>
</dbReference>
<dbReference type="STRING" id="1220578.FPE01S_08_00400"/>
<sequence>MGYNRLLAQTANDSVLITPDLQQCIQYALKHQPTSQQATIDEKIIEYEIRSKLADWYPQVNLNYNLQHNFQVQTSIIGGNPIKLGVDNISALQFGLSQQIFNRDVLLAARTQDVVRLQARQNTAATRIDVAANVSKAFYDVLATRQQIEVSQENIVRISRSLQDATNQYKAGVADKTDYKRAIISLNNSKAFLKSSQESLKAKEEYLKYLMGYPVTQQLDIVFDSLQMEREIQMDTLLIPDLKNRIEYKQLETRQRLLEASLKYERWGFLPSVALNGNYNMNFLNESLGKLYHTNYPNSFANLTLAFPIFQGGKRIAQIRSAEWELKRGELDIIDLGNSVNSQYAQAIAAYKSNYANYVSLRENLLLSQEVYDVIQLQYRSGVKTYLEVIVAQTDLRTSQLTYYNALYDLLAAKIDLQRSLGLLIY</sequence>
<dbReference type="GO" id="GO:0009279">
    <property type="term" value="C:cell outer membrane"/>
    <property type="evidence" value="ECO:0007669"/>
    <property type="project" value="UniProtKB-SubCell"/>
</dbReference>
<dbReference type="GO" id="GO:0015562">
    <property type="term" value="F:efflux transmembrane transporter activity"/>
    <property type="evidence" value="ECO:0007669"/>
    <property type="project" value="InterPro"/>
</dbReference>
<protein>
    <submittedName>
        <fullName evidence="8">Putative RND-type efflux pump outer membrane protein</fullName>
    </submittedName>
</protein>
<keyword evidence="9" id="KW-1185">Reference proteome</keyword>
<evidence type="ECO:0000313" key="9">
    <source>
        <dbReference type="Proteomes" id="UP000033121"/>
    </source>
</evidence>
<proteinExistence type="inferred from homology"/>
<name>A0A0E9N8J9_9BACT</name>
<dbReference type="Gene3D" id="1.20.1600.10">
    <property type="entry name" value="Outer membrane efflux proteins (OEP)"/>
    <property type="match status" value="1"/>
</dbReference>
<dbReference type="GO" id="GO:1990281">
    <property type="term" value="C:efflux pump complex"/>
    <property type="evidence" value="ECO:0007669"/>
    <property type="project" value="TreeGrafter"/>
</dbReference>
<evidence type="ECO:0000256" key="3">
    <source>
        <dbReference type="ARBA" id="ARBA00022448"/>
    </source>
</evidence>
<dbReference type="Proteomes" id="UP000033121">
    <property type="component" value="Unassembled WGS sequence"/>
</dbReference>